<accession>E8U3D0</accession>
<dbReference type="EMBL" id="CP002454">
    <property type="protein sequence ID" value="ADV65801.1"/>
    <property type="molecule type" value="Genomic_DNA"/>
</dbReference>
<dbReference type="PANTHER" id="PTHR33797">
    <property type="entry name" value="ORGANIC HYDROPEROXIDE RESISTANCE PROTEIN-LIKE"/>
    <property type="match status" value="1"/>
</dbReference>
<gene>
    <name evidence="2" type="ordered locus">Deima_0137</name>
</gene>
<dbReference type="InterPro" id="IPR015946">
    <property type="entry name" value="KH_dom-like_a/b"/>
</dbReference>
<dbReference type="GO" id="GO:0006979">
    <property type="term" value="P:response to oxidative stress"/>
    <property type="evidence" value="ECO:0007669"/>
    <property type="project" value="InterPro"/>
</dbReference>
<protein>
    <submittedName>
        <fullName evidence="2">Peroxiredoxin, Ohr subfamily</fullName>
    </submittedName>
</protein>
<reference evidence="2 3" key="1">
    <citation type="journal article" date="2011" name="Stand. Genomic Sci.">
        <title>Complete genome sequence of Deinococcus maricopensis type strain (LB-34).</title>
        <authorList>
            <person name="Pukall R."/>
            <person name="Zeytun A."/>
            <person name="Lucas S."/>
            <person name="Lapidus A."/>
            <person name="Hammon N."/>
            <person name="Deshpande S."/>
            <person name="Nolan M."/>
            <person name="Cheng J.F."/>
            <person name="Pitluck S."/>
            <person name="Liolios K."/>
            <person name="Pagani I."/>
            <person name="Mikhailova N."/>
            <person name="Ivanova N."/>
            <person name="Mavromatis K."/>
            <person name="Pati A."/>
            <person name="Tapia R."/>
            <person name="Han C."/>
            <person name="Goodwin L."/>
            <person name="Chen A."/>
            <person name="Palaniappan K."/>
            <person name="Land M."/>
            <person name="Hauser L."/>
            <person name="Chang Y.J."/>
            <person name="Jeffries C.D."/>
            <person name="Brambilla E.M."/>
            <person name="Rohde M."/>
            <person name="Goker M."/>
            <person name="Detter J.C."/>
            <person name="Woyke T."/>
            <person name="Bristow J."/>
            <person name="Eisen J.A."/>
            <person name="Markowitz V."/>
            <person name="Hugenholtz P."/>
            <person name="Kyrpides N.C."/>
            <person name="Klenk H.P."/>
        </authorList>
    </citation>
    <scope>NUCLEOTIDE SEQUENCE [LARGE SCALE GENOMIC DNA]</scope>
    <source>
        <strain evidence="3">DSM 21211 / LMG 22137 / NRRL B-23946 / LB-34</strain>
    </source>
</reference>
<dbReference type="RefSeq" id="WP_013555306.1">
    <property type="nucleotide sequence ID" value="NC_014958.1"/>
</dbReference>
<dbReference type="OrthoDB" id="9797508at2"/>
<dbReference type="Proteomes" id="UP000008635">
    <property type="component" value="Chromosome"/>
</dbReference>
<dbReference type="InterPro" id="IPR019953">
    <property type="entry name" value="OHR"/>
</dbReference>
<reference evidence="3" key="2">
    <citation type="submission" date="2011-01" db="EMBL/GenBank/DDBJ databases">
        <title>The complete genome of Deinococcus maricopensis DSM 21211.</title>
        <authorList>
            <consortium name="US DOE Joint Genome Institute (JGI-PGF)"/>
            <person name="Lucas S."/>
            <person name="Copeland A."/>
            <person name="Lapidus A."/>
            <person name="Goodwin L."/>
            <person name="Pitluck S."/>
            <person name="Kyrpides N."/>
            <person name="Mavromatis K."/>
            <person name="Pagani I."/>
            <person name="Ivanova N."/>
            <person name="Ovchinnikova G."/>
            <person name="Zeytun A."/>
            <person name="Detter J.C."/>
            <person name="Han C."/>
            <person name="Land M."/>
            <person name="Hauser L."/>
            <person name="Markowitz V."/>
            <person name="Cheng J.-F."/>
            <person name="Hugenholtz P."/>
            <person name="Woyke T."/>
            <person name="Wu D."/>
            <person name="Pukall R."/>
            <person name="Gehrich-Schroeter G."/>
            <person name="Brambilla E."/>
            <person name="Klenk H.-P."/>
            <person name="Eisen J.A."/>
        </authorList>
    </citation>
    <scope>NUCLEOTIDE SEQUENCE [LARGE SCALE GENOMIC DNA]</scope>
    <source>
        <strain evidence="3">DSM 21211 / LMG 22137 / NRRL B-23946 / LB-34</strain>
    </source>
</reference>
<dbReference type="InterPro" id="IPR036102">
    <property type="entry name" value="OsmC/Ohrsf"/>
</dbReference>
<dbReference type="eggNOG" id="COG1764">
    <property type="taxonomic scope" value="Bacteria"/>
</dbReference>
<keyword evidence="3" id="KW-1185">Reference proteome</keyword>
<dbReference type="HOGENOM" id="CLU_106355_2_1_0"/>
<evidence type="ECO:0000256" key="1">
    <source>
        <dbReference type="ARBA" id="ARBA00007378"/>
    </source>
</evidence>
<evidence type="ECO:0000313" key="2">
    <source>
        <dbReference type="EMBL" id="ADV65801.1"/>
    </source>
</evidence>
<dbReference type="Pfam" id="PF02566">
    <property type="entry name" value="OsmC"/>
    <property type="match status" value="1"/>
</dbReference>
<dbReference type="Gene3D" id="3.30.300.20">
    <property type="match status" value="1"/>
</dbReference>
<dbReference type="PANTHER" id="PTHR33797:SF2">
    <property type="entry name" value="ORGANIC HYDROPEROXIDE RESISTANCE PROTEIN-LIKE"/>
    <property type="match status" value="1"/>
</dbReference>
<dbReference type="NCBIfam" id="TIGR03561">
    <property type="entry name" value="organ_hyd_perox"/>
    <property type="match status" value="1"/>
</dbReference>
<dbReference type="KEGG" id="dmr:Deima_0137"/>
<dbReference type="STRING" id="709986.Deima_0137"/>
<evidence type="ECO:0000313" key="3">
    <source>
        <dbReference type="Proteomes" id="UP000008635"/>
    </source>
</evidence>
<name>E8U3D0_DEIML</name>
<organism evidence="2 3">
    <name type="scientific">Deinococcus maricopensis (strain DSM 21211 / LMG 22137 / NRRL B-23946 / LB-34)</name>
    <dbReference type="NCBI Taxonomy" id="709986"/>
    <lineage>
        <taxon>Bacteria</taxon>
        <taxon>Thermotogati</taxon>
        <taxon>Deinococcota</taxon>
        <taxon>Deinococci</taxon>
        <taxon>Deinococcales</taxon>
        <taxon>Deinococcaceae</taxon>
        <taxon>Deinococcus</taxon>
    </lineage>
</organism>
<dbReference type="InterPro" id="IPR003718">
    <property type="entry name" value="OsmC/Ohr_fam"/>
</dbReference>
<dbReference type="SUPFAM" id="SSF82784">
    <property type="entry name" value="OsmC-like"/>
    <property type="match status" value="1"/>
</dbReference>
<proteinExistence type="inferred from homology"/>
<dbReference type="AlphaFoldDB" id="E8U3D0"/>
<sequence length="143" mass="15214">MTQELKPLFTATSLVTGGRSGDLQLGRDRTPLTLRPARTRRAGTDPEELFAAGYAACYLSALNEVADARRVRVSGAQALGQVTLNVTDAGEYILSVALHVYLPDVAHDEALDLMRAAHAVCPYSHAVRGNIEVTLVAADAPLS</sequence>
<comment type="similarity">
    <text evidence="1">Belongs to the OsmC/Ohr family.</text>
</comment>